<gene>
    <name evidence="1" type="ORF">C823_05985</name>
</gene>
<dbReference type="EMBL" id="AQFT01000207">
    <property type="protein sequence ID" value="EMZ17432.1"/>
    <property type="molecule type" value="Genomic_DNA"/>
</dbReference>
<accession>N1ZKC3</accession>
<dbReference type="AlphaFoldDB" id="N1ZKC3"/>
<dbReference type="STRING" id="1235802.C823_05985"/>
<keyword evidence="2" id="KW-1185">Reference proteome</keyword>
<reference evidence="1 2" key="1">
    <citation type="journal article" date="2014" name="Genome Announc.">
        <title>Draft genome sequences of the altered schaedler flora, a defined bacterial community from gnotobiotic mice.</title>
        <authorList>
            <person name="Wannemuehler M.J."/>
            <person name="Overstreet A.M."/>
            <person name="Ward D.V."/>
            <person name="Phillips G.J."/>
        </authorList>
    </citation>
    <scope>NUCLEOTIDE SEQUENCE [LARGE SCALE GENOMIC DNA]</scope>
    <source>
        <strain evidence="1 2">ASF492</strain>
    </source>
</reference>
<evidence type="ECO:0000313" key="2">
    <source>
        <dbReference type="Proteomes" id="UP000012589"/>
    </source>
</evidence>
<dbReference type="Proteomes" id="UP000012589">
    <property type="component" value="Unassembled WGS sequence"/>
</dbReference>
<name>N1ZKC3_9FIRM</name>
<dbReference type="PATRIC" id="fig|1235802.3.peg.6319"/>
<dbReference type="HOGENOM" id="CLU_1439115_0_0_9"/>
<comment type="caution">
    <text evidence="1">The sequence shown here is derived from an EMBL/GenBank/DDBJ whole genome shotgun (WGS) entry which is preliminary data.</text>
</comment>
<organism evidence="1 2">
    <name type="scientific">Eubacterium plexicaudatum ASF492</name>
    <dbReference type="NCBI Taxonomy" id="1235802"/>
    <lineage>
        <taxon>Bacteria</taxon>
        <taxon>Bacillati</taxon>
        <taxon>Bacillota</taxon>
        <taxon>Clostridia</taxon>
        <taxon>Eubacteriales</taxon>
        <taxon>Eubacteriaceae</taxon>
        <taxon>Eubacterium</taxon>
    </lineage>
</organism>
<sequence>MYHIRLKNKRNGKKNLKTKGTTQTLHNQQFLKKGHDFMGIFKKKRKQPTKEELQSILASYKRQTAEITDETAIDMMDTEKKNDFFLLLKVADYAQMGKSRAILTDFKLGYLKGKTKQEPDVHNLEFQDVISEAALKLEKASTVLRTTIEANSLSKTGLTRDEIVAIGGCASNICDMMFVADDYLYLNP</sequence>
<evidence type="ECO:0000313" key="1">
    <source>
        <dbReference type="EMBL" id="EMZ17432.1"/>
    </source>
</evidence>
<protein>
    <submittedName>
        <fullName evidence="1">Uncharacterized protein</fullName>
    </submittedName>
</protein>
<proteinExistence type="predicted"/>